<evidence type="ECO:0000313" key="5">
    <source>
        <dbReference type="EMBL" id="GLQ87631.1"/>
    </source>
</evidence>
<dbReference type="PANTHER" id="PTHR45138">
    <property type="entry name" value="REGULATORY COMPONENTS OF SENSORY TRANSDUCTION SYSTEM"/>
    <property type="match status" value="1"/>
</dbReference>
<keyword evidence="6" id="KW-1185">Reference proteome</keyword>
<dbReference type="SUPFAM" id="SSF48452">
    <property type="entry name" value="TPR-like"/>
    <property type="match status" value="2"/>
</dbReference>
<protein>
    <recommendedName>
        <fullName evidence="1">diguanylate cyclase</fullName>
        <ecNumber evidence="1">2.7.7.65</ecNumber>
    </recommendedName>
</protein>
<dbReference type="Pfam" id="PF00990">
    <property type="entry name" value="GGDEF"/>
    <property type="match status" value="1"/>
</dbReference>
<proteinExistence type="predicted"/>
<dbReference type="PROSITE" id="PS50887">
    <property type="entry name" value="GGDEF"/>
    <property type="match status" value="1"/>
</dbReference>
<dbReference type="CDD" id="cd01949">
    <property type="entry name" value="GGDEF"/>
    <property type="match status" value="1"/>
</dbReference>
<dbReference type="NCBIfam" id="TIGR00254">
    <property type="entry name" value="GGDEF"/>
    <property type="match status" value="1"/>
</dbReference>
<dbReference type="InterPro" id="IPR000160">
    <property type="entry name" value="GGDEF_dom"/>
</dbReference>
<feature type="transmembrane region" description="Helical" evidence="3">
    <location>
        <begin position="389"/>
        <end position="408"/>
    </location>
</feature>
<dbReference type="Gene3D" id="3.30.70.270">
    <property type="match status" value="1"/>
</dbReference>
<evidence type="ECO:0000256" key="2">
    <source>
        <dbReference type="ARBA" id="ARBA00034247"/>
    </source>
</evidence>
<keyword evidence="3" id="KW-1133">Transmembrane helix</keyword>
<dbReference type="PANTHER" id="PTHR45138:SF9">
    <property type="entry name" value="DIGUANYLATE CYCLASE DGCM-RELATED"/>
    <property type="match status" value="1"/>
</dbReference>
<evidence type="ECO:0000259" key="4">
    <source>
        <dbReference type="PROSITE" id="PS50887"/>
    </source>
</evidence>
<comment type="catalytic activity">
    <reaction evidence="2">
        <text>2 GTP = 3',3'-c-di-GMP + 2 diphosphate</text>
        <dbReference type="Rhea" id="RHEA:24898"/>
        <dbReference type="ChEBI" id="CHEBI:33019"/>
        <dbReference type="ChEBI" id="CHEBI:37565"/>
        <dbReference type="ChEBI" id="CHEBI:58805"/>
        <dbReference type="EC" id="2.7.7.65"/>
    </reaction>
</comment>
<reference evidence="6" key="1">
    <citation type="journal article" date="2019" name="Int. J. Syst. Evol. Microbiol.">
        <title>The Global Catalogue of Microorganisms (GCM) 10K type strain sequencing project: providing services to taxonomists for standard genome sequencing and annotation.</title>
        <authorList>
            <consortium name="The Broad Institute Genomics Platform"/>
            <consortium name="The Broad Institute Genome Sequencing Center for Infectious Disease"/>
            <person name="Wu L."/>
            <person name="Ma J."/>
        </authorList>
    </citation>
    <scope>NUCLEOTIDE SEQUENCE [LARGE SCALE GENOMIC DNA]</scope>
    <source>
        <strain evidence="6">NBRC 111981</strain>
    </source>
</reference>
<name>A0ABQ5X8Y3_9GAMM</name>
<dbReference type="SMART" id="SM00267">
    <property type="entry name" value="GGDEF"/>
    <property type="match status" value="1"/>
</dbReference>
<comment type="caution">
    <text evidence="5">The sequence shown here is derived from an EMBL/GenBank/DDBJ whole genome shotgun (WGS) entry which is preliminary data.</text>
</comment>
<keyword evidence="3" id="KW-0472">Membrane</keyword>
<evidence type="ECO:0000256" key="3">
    <source>
        <dbReference type="SAM" id="Phobius"/>
    </source>
</evidence>
<dbReference type="InterPro" id="IPR050469">
    <property type="entry name" value="Diguanylate_Cyclase"/>
</dbReference>
<organism evidence="5 6">
    <name type="scientific">Dyella flagellata</name>
    <dbReference type="NCBI Taxonomy" id="1867833"/>
    <lineage>
        <taxon>Bacteria</taxon>
        <taxon>Pseudomonadati</taxon>
        <taxon>Pseudomonadota</taxon>
        <taxon>Gammaproteobacteria</taxon>
        <taxon>Lysobacterales</taxon>
        <taxon>Rhodanobacteraceae</taxon>
        <taxon>Dyella</taxon>
    </lineage>
</organism>
<dbReference type="InterPro" id="IPR029787">
    <property type="entry name" value="Nucleotide_cyclase"/>
</dbReference>
<gene>
    <name evidence="5" type="ORF">GCM10007898_11970</name>
</gene>
<sequence length="599" mass="66918">MLRWKIRSWPWPVLLAMAFGVLMQPIGAAASTPPNAALLTQAEDLRTSDHPQFLRLLETLQQQASSMSPHERWQLRYLQGWQAAFRGDYAGAEGILREVIGHSGDPPLVAKASAVLMNAMASNRHYEEAFELANRLMADLPKIEDTQARFLVRLYVAQVLSYAEQYDLAANYFRDMLQALPPGETSCKPEAMLISVLYQSHKLNSASIELPRGIEACRAAGQPIFADTIWLVKASLYLDEDQPDRAIALLRQIAPRILASQNYYHTQNVQEEFAQAYWKLGDDDKARKAALAVLAVSDPGDINGTLKDAYEILYRIEKKHGRAMAALTYYEHYAAQNIGHLNDISAKTLAYDVAQQRMLAQKLETEKLSRQNKLLQLQQALAAKTIETGHLYIALLLLVLASVIFWLLRTKRSQLHFKQQARLDGLTGIFNHQHFIGEAQRALQLLERRRGDACLVFIDLDYFKQINDTHGHAVGDALLKHTVAICKQPMRANDLFGRLGGEEFGILLLGCSHEQGMVIADRVRTAIETTPMNVDGCAITFSASIGLVSTQACGYGLQLLCREADAALYRAKRSGRNRLVSHVEHNDPVKLFQVGHGGP</sequence>
<dbReference type="InterPro" id="IPR043128">
    <property type="entry name" value="Rev_trsase/Diguanyl_cyclase"/>
</dbReference>
<evidence type="ECO:0000313" key="6">
    <source>
        <dbReference type="Proteomes" id="UP001156627"/>
    </source>
</evidence>
<accession>A0ABQ5X8Y3</accession>
<dbReference type="EC" id="2.7.7.65" evidence="1"/>
<dbReference type="EMBL" id="BSOA01000008">
    <property type="protein sequence ID" value="GLQ87631.1"/>
    <property type="molecule type" value="Genomic_DNA"/>
</dbReference>
<dbReference type="SUPFAM" id="SSF55073">
    <property type="entry name" value="Nucleotide cyclase"/>
    <property type="match status" value="1"/>
</dbReference>
<evidence type="ECO:0000256" key="1">
    <source>
        <dbReference type="ARBA" id="ARBA00012528"/>
    </source>
</evidence>
<dbReference type="Proteomes" id="UP001156627">
    <property type="component" value="Unassembled WGS sequence"/>
</dbReference>
<keyword evidence="3" id="KW-0812">Transmembrane</keyword>
<dbReference type="InterPro" id="IPR011990">
    <property type="entry name" value="TPR-like_helical_dom_sf"/>
</dbReference>
<feature type="domain" description="GGDEF" evidence="4">
    <location>
        <begin position="451"/>
        <end position="584"/>
    </location>
</feature>
<dbReference type="Gene3D" id="1.25.40.10">
    <property type="entry name" value="Tetratricopeptide repeat domain"/>
    <property type="match status" value="1"/>
</dbReference>